<evidence type="ECO:0000256" key="6">
    <source>
        <dbReference type="HAMAP-Rule" id="MF_00821"/>
    </source>
</evidence>
<dbReference type="GO" id="GO:0015031">
    <property type="term" value="P:protein transport"/>
    <property type="evidence" value="ECO:0007669"/>
    <property type="project" value="UniProtKB-UniRule"/>
</dbReference>
<dbReference type="Proteomes" id="UP000515971">
    <property type="component" value="Chromosome"/>
</dbReference>
<name>A0A7G9SG30_9SPHN</name>
<feature type="region of interest" description="Disordered" evidence="7">
    <location>
        <begin position="1"/>
        <end position="21"/>
    </location>
</feature>
<dbReference type="AlphaFoldDB" id="A0A7G9SG30"/>
<evidence type="ECO:0000256" key="3">
    <source>
        <dbReference type="ARBA" id="ARBA00022927"/>
    </source>
</evidence>
<protein>
    <recommendedName>
        <fullName evidence="6">Protein-export protein SecB</fullName>
    </recommendedName>
</protein>
<evidence type="ECO:0000256" key="4">
    <source>
        <dbReference type="ARBA" id="ARBA00023010"/>
    </source>
</evidence>
<keyword evidence="6" id="KW-0963">Cytoplasm</keyword>
<dbReference type="PANTHER" id="PTHR36918">
    <property type="match status" value="1"/>
</dbReference>
<dbReference type="HAMAP" id="MF_00821">
    <property type="entry name" value="SecB"/>
    <property type="match status" value="1"/>
</dbReference>
<gene>
    <name evidence="6 8" type="primary">secB</name>
    <name evidence="8" type="ORF">H9L13_09030</name>
</gene>
<dbReference type="GO" id="GO:0006457">
    <property type="term" value="P:protein folding"/>
    <property type="evidence" value="ECO:0007669"/>
    <property type="project" value="UniProtKB-UniRule"/>
</dbReference>
<feature type="region of interest" description="Disordered" evidence="7">
    <location>
        <begin position="157"/>
        <end position="184"/>
    </location>
</feature>
<accession>A0A7G9SG30</accession>
<evidence type="ECO:0000313" key="9">
    <source>
        <dbReference type="Proteomes" id="UP000515971"/>
    </source>
</evidence>
<keyword evidence="4 6" id="KW-0811">Translocation</keyword>
<organism evidence="8 9">
    <name type="scientific">Sphingomonas lutea</name>
    <dbReference type="NCBI Taxonomy" id="1045317"/>
    <lineage>
        <taxon>Bacteria</taxon>
        <taxon>Pseudomonadati</taxon>
        <taxon>Pseudomonadota</taxon>
        <taxon>Alphaproteobacteria</taxon>
        <taxon>Sphingomonadales</taxon>
        <taxon>Sphingomonadaceae</taxon>
        <taxon>Sphingomonas</taxon>
    </lineage>
</organism>
<evidence type="ECO:0000313" key="8">
    <source>
        <dbReference type="EMBL" id="QNN66805.1"/>
    </source>
</evidence>
<sequence length="184" mass="19791">MADQDSPTGGNGAAEPGNEPRVTVHAQYIKDLSVENPNSPQVYQWQVQPSLDVQFNINVDNLSPELHEITLKIDVKARSENGVHFVVDLSYGGLFEIQGVPEEAIPPLLLIEAPRLIFPFARQVIADAVVNTGFPPLLLDPIDFAGAYMAQLQAQQQQLQAGGENPGGAAPVGGLPPQEEPQPQ</sequence>
<proteinExistence type="inferred from homology"/>
<feature type="compositionally biased region" description="Low complexity" evidence="7">
    <location>
        <begin position="157"/>
        <end position="177"/>
    </location>
</feature>
<dbReference type="GO" id="GO:0051082">
    <property type="term" value="F:unfolded protein binding"/>
    <property type="evidence" value="ECO:0007669"/>
    <property type="project" value="InterPro"/>
</dbReference>
<dbReference type="Pfam" id="PF02556">
    <property type="entry name" value="SecB"/>
    <property type="match status" value="1"/>
</dbReference>
<keyword evidence="3 6" id="KW-0653">Protein transport</keyword>
<dbReference type="GO" id="GO:0005737">
    <property type="term" value="C:cytoplasm"/>
    <property type="evidence" value="ECO:0007669"/>
    <property type="project" value="UniProtKB-SubCell"/>
</dbReference>
<evidence type="ECO:0000256" key="2">
    <source>
        <dbReference type="ARBA" id="ARBA00022448"/>
    </source>
</evidence>
<evidence type="ECO:0000256" key="5">
    <source>
        <dbReference type="ARBA" id="ARBA00023186"/>
    </source>
</evidence>
<dbReference type="InterPro" id="IPR035958">
    <property type="entry name" value="SecB-like_sf"/>
</dbReference>
<dbReference type="NCBIfam" id="TIGR00809">
    <property type="entry name" value="secB"/>
    <property type="match status" value="1"/>
</dbReference>
<comment type="function">
    <text evidence="6">One of the proteins required for the normal export of preproteins out of the cell cytoplasm. It is a molecular chaperone that binds to a subset of precursor proteins, maintaining them in a translocation-competent state. It also specifically binds to its receptor SecA.</text>
</comment>
<evidence type="ECO:0000256" key="1">
    <source>
        <dbReference type="ARBA" id="ARBA00009990"/>
    </source>
</evidence>
<comment type="subunit">
    <text evidence="6">Homotetramer, a dimer of dimers. One homotetramer interacts with 1 SecA dimer.</text>
</comment>
<keyword evidence="5 6" id="KW-0143">Chaperone</keyword>
<dbReference type="PRINTS" id="PR01594">
    <property type="entry name" value="SECBCHAPRONE"/>
</dbReference>
<dbReference type="KEGG" id="slut:H9L13_09030"/>
<comment type="similarity">
    <text evidence="1 6">Belongs to the SecB family.</text>
</comment>
<keyword evidence="9" id="KW-1185">Reference proteome</keyword>
<reference evidence="8 9" key="1">
    <citation type="submission" date="2020-08" db="EMBL/GenBank/DDBJ databases">
        <title>Genome sequence of Sphingomonas lutea KCTC 23642T.</title>
        <authorList>
            <person name="Hyun D.-W."/>
            <person name="Bae J.-W."/>
        </authorList>
    </citation>
    <scope>NUCLEOTIDE SEQUENCE [LARGE SCALE GENOMIC DNA]</scope>
    <source>
        <strain evidence="8 9">KCTC 23642</strain>
    </source>
</reference>
<comment type="subcellular location">
    <subcellularLocation>
        <location evidence="6">Cytoplasm</location>
    </subcellularLocation>
</comment>
<dbReference type="SUPFAM" id="SSF54611">
    <property type="entry name" value="SecB-like"/>
    <property type="match status" value="1"/>
</dbReference>
<evidence type="ECO:0000256" key="7">
    <source>
        <dbReference type="SAM" id="MobiDB-lite"/>
    </source>
</evidence>
<dbReference type="Gene3D" id="3.10.420.10">
    <property type="entry name" value="SecB-like"/>
    <property type="match status" value="1"/>
</dbReference>
<dbReference type="EMBL" id="CP060718">
    <property type="protein sequence ID" value="QNN66805.1"/>
    <property type="molecule type" value="Genomic_DNA"/>
</dbReference>
<dbReference type="RefSeq" id="WP_187537397.1">
    <property type="nucleotide sequence ID" value="NZ_BAABJT010000001.1"/>
</dbReference>
<dbReference type="NCBIfam" id="NF004392">
    <property type="entry name" value="PRK05751.1-3"/>
    <property type="match status" value="1"/>
</dbReference>
<dbReference type="InterPro" id="IPR003708">
    <property type="entry name" value="SecB"/>
</dbReference>
<dbReference type="GO" id="GO:0051262">
    <property type="term" value="P:protein tetramerization"/>
    <property type="evidence" value="ECO:0007669"/>
    <property type="project" value="InterPro"/>
</dbReference>
<keyword evidence="2 6" id="KW-0813">Transport</keyword>
<dbReference type="PANTHER" id="PTHR36918:SF1">
    <property type="entry name" value="PROTEIN-EXPORT PROTEIN SECB"/>
    <property type="match status" value="1"/>
</dbReference>